<dbReference type="RefSeq" id="WP_130481876.1">
    <property type="nucleotide sequence ID" value="NZ_SGWV01000009.1"/>
</dbReference>
<dbReference type="GO" id="GO:0003677">
    <property type="term" value="F:DNA binding"/>
    <property type="evidence" value="ECO:0007669"/>
    <property type="project" value="UniProtKB-KW"/>
</dbReference>
<dbReference type="CDD" id="cd06170">
    <property type="entry name" value="LuxR_C_like"/>
    <property type="match status" value="1"/>
</dbReference>
<keyword evidence="7" id="KW-1185">Reference proteome</keyword>
<dbReference type="Gene3D" id="3.40.50.2300">
    <property type="match status" value="1"/>
</dbReference>
<evidence type="ECO:0000259" key="4">
    <source>
        <dbReference type="PROSITE" id="PS50043"/>
    </source>
</evidence>
<dbReference type="PANTHER" id="PTHR43214:SF43">
    <property type="entry name" value="TWO-COMPONENT RESPONSE REGULATOR"/>
    <property type="match status" value="1"/>
</dbReference>
<evidence type="ECO:0000313" key="6">
    <source>
        <dbReference type="EMBL" id="RZS54531.1"/>
    </source>
</evidence>
<feature type="modified residue" description="4-aspartylphosphate" evidence="3">
    <location>
        <position position="71"/>
    </location>
</feature>
<dbReference type="InterPro" id="IPR016032">
    <property type="entry name" value="Sig_transdc_resp-reg_C-effctor"/>
</dbReference>
<dbReference type="SUPFAM" id="SSF46894">
    <property type="entry name" value="C-terminal effector domain of the bipartite response regulators"/>
    <property type="match status" value="1"/>
</dbReference>
<dbReference type="SMART" id="SM00448">
    <property type="entry name" value="REC"/>
    <property type="match status" value="1"/>
</dbReference>
<dbReference type="Pfam" id="PF00196">
    <property type="entry name" value="GerE"/>
    <property type="match status" value="1"/>
</dbReference>
<dbReference type="PRINTS" id="PR00038">
    <property type="entry name" value="HTHLUXR"/>
</dbReference>
<dbReference type="AlphaFoldDB" id="A0A4Q7LK82"/>
<dbReference type="PROSITE" id="PS50043">
    <property type="entry name" value="HTH_LUXR_2"/>
    <property type="match status" value="1"/>
</dbReference>
<feature type="domain" description="HTH luxR-type" evidence="4">
    <location>
        <begin position="151"/>
        <end position="216"/>
    </location>
</feature>
<evidence type="ECO:0000256" key="3">
    <source>
        <dbReference type="PROSITE-ProRule" id="PRU00169"/>
    </source>
</evidence>
<keyword evidence="1 3" id="KW-0597">Phosphoprotein</keyword>
<dbReference type="InterPro" id="IPR001789">
    <property type="entry name" value="Sig_transdc_resp-reg_receiver"/>
</dbReference>
<comment type="caution">
    <text evidence="6">The sequence shown here is derived from an EMBL/GenBank/DDBJ whole genome shotgun (WGS) entry which is preliminary data.</text>
</comment>
<dbReference type="InterPro" id="IPR011006">
    <property type="entry name" value="CheY-like_superfamily"/>
</dbReference>
<dbReference type="InterPro" id="IPR058245">
    <property type="entry name" value="NreC/VraR/RcsB-like_REC"/>
</dbReference>
<dbReference type="InterPro" id="IPR039420">
    <property type="entry name" value="WalR-like"/>
</dbReference>
<feature type="domain" description="Response regulatory" evidence="5">
    <location>
        <begin position="17"/>
        <end position="136"/>
    </location>
</feature>
<dbReference type="EMBL" id="SGWV01000009">
    <property type="protein sequence ID" value="RZS54531.1"/>
    <property type="molecule type" value="Genomic_DNA"/>
</dbReference>
<dbReference type="OrthoDB" id="9816469at2"/>
<dbReference type="InterPro" id="IPR000792">
    <property type="entry name" value="Tscrpt_reg_LuxR_C"/>
</dbReference>
<evidence type="ECO:0000313" key="7">
    <source>
        <dbReference type="Proteomes" id="UP000293433"/>
    </source>
</evidence>
<name>A0A4Q7LK82_9BURK</name>
<evidence type="ECO:0000259" key="5">
    <source>
        <dbReference type="PROSITE" id="PS50110"/>
    </source>
</evidence>
<dbReference type="Pfam" id="PF00072">
    <property type="entry name" value="Response_reg"/>
    <property type="match status" value="1"/>
</dbReference>
<accession>A0A4Q7LK82</accession>
<proteinExistence type="predicted"/>
<dbReference type="PROSITE" id="PS50110">
    <property type="entry name" value="RESPONSE_REGULATORY"/>
    <property type="match status" value="1"/>
</dbReference>
<dbReference type="CDD" id="cd17535">
    <property type="entry name" value="REC_NarL-like"/>
    <property type="match status" value="1"/>
</dbReference>
<dbReference type="GO" id="GO:0006355">
    <property type="term" value="P:regulation of DNA-templated transcription"/>
    <property type="evidence" value="ECO:0007669"/>
    <property type="project" value="InterPro"/>
</dbReference>
<dbReference type="SUPFAM" id="SSF52172">
    <property type="entry name" value="CheY-like"/>
    <property type="match status" value="1"/>
</dbReference>
<dbReference type="SMART" id="SM00421">
    <property type="entry name" value="HTH_LUXR"/>
    <property type="match status" value="1"/>
</dbReference>
<protein>
    <submittedName>
        <fullName evidence="6">LuxR family two component transcriptional regulator</fullName>
    </submittedName>
</protein>
<dbReference type="GO" id="GO:0000160">
    <property type="term" value="P:phosphorelay signal transduction system"/>
    <property type="evidence" value="ECO:0007669"/>
    <property type="project" value="InterPro"/>
</dbReference>
<evidence type="ECO:0000256" key="2">
    <source>
        <dbReference type="ARBA" id="ARBA00023125"/>
    </source>
</evidence>
<reference evidence="6 7" key="1">
    <citation type="submission" date="2019-02" db="EMBL/GenBank/DDBJ databases">
        <title>Genomic Encyclopedia of Type Strains, Phase IV (KMG-IV): sequencing the most valuable type-strain genomes for metagenomic binning, comparative biology and taxonomic classification.</title>
        <authorList>
            <person name="Goeker M."/>
        </authorList>
    </citation>
    <scope>NUCLEOTIDE SEQUENCE [LARGE SCALE GENOMIC DNA]</scope>
    <source>
        <strain evidence="6 7">DSM 10617</strain>
    </source>
</reference>
<gene>
    <name evidence="6" type="ORF">EV685_2008</name>
</gene>
<keyword evidence="2" id="KW-0238">DNA-binding</keyword>
<dbReference type="Proteomes" id="UP000293433">
    <property type="component" value="Unassembled WGS sequence"/>
</dbReference>
<evidence type="ECO:0000256" key="1">
    <source>
        <dbReference type="ARBA" id="ARBA00022553"/>
    </source>
</evidence>
<sequence>MTLRETSPDTPPTAPARLALVDDHAIVRAGYARLIELEDDLVVSAEFGDSEQALAALAGPLRGRIDLLVLDLSMPGRSGLELLRSIVRAGLPLPVLVVSMHDSAALVTQCLQAGARGFVSKSADPQALIDALRRVLRGDLVLPPGHGEPALRPPHHDLTAREVEVLRRLLTGMAFEEIAHQLGVSEKTVSNHQTQIRQKLGVGNAVELLHYARSHGLMP</sequence>
<organism evidence="6 7">
    <name type="scientific">Sphaerotilus mobilis</name>
    <dbReference type="NCBI Taxonomy" id="47994"/>
    <lineage>
        <taxon>Bacteria</taxon>
        <taxon>Pseudomonadati</taxon>
        <taxon>Pseudomonadota</taxon>
        <taxon>Betaproteobacteria</taxon>
        <taxon>Burkholderiales</taxon>
        <taxon>Sphaerotilaceae</taxon>
        <taxon>Sphaerotilus</taxon>
    </lineage>
</organism>
<dbReference type="PANTHER" id="PTHR43214">
    <property type="entry name" value="TWO-COMPONENT RESPONSE REGULATOR"/>
    <property type="match status" value="1"/>
</dbReference>